<keyword evidence="2" id="KW-1185">Reference proteome</keyword>
<name>A0A7W2I6F4_9BURK</name>
<proteinExistence type="predicted"/>
<gene>
    <name evidence="1" type="ORF">H3H36_08450</name>
</gene>
<accession>A0A7W2I6F4</accession>
<dbReference type="AlphaFoldDB" id="A0A7W2I6F4"/>
<dbReference type="RefSeq" id="WP_182216200.1">
    <property type="nucleotide sequence ID" value="NZ_JACEZS010000005.1"/>
</dbReference>
<protein>
    <submittedName>
        <fullName evidence="1">Uncharacterized protein</fullName>
    </submittedName>
</protein>
<reference evidence="1 2" key="1">
    <citation type="submission" date="2020-07" db="EMBL/GenBank/DDBJ databases">
        <title>Novel species isolated from subtropical streams in China.</title>
        <authorList>
            <person name="Lu H."/>
        </authorList>
    </citation>
    <scope>NUCLEOTIDE SEQUENCE [LARGE SCALE GENOMIC DNA]</scope>
    <source>
        <strain evidence="1 2">FT3S</strain>
    </source>
</reference>
<sequence>MKKNMQQPAPSLGQTIPHPLGTDLISINTKYYKIGKAAEILKCSADDIVHLGSLGKMEIMAPVLSGSMFEWPIGSAGIPFPELEKPFSFKFTVADRVILSKFDLASIEATGEATPNYFFLPSKARSAIADFEAFSLDEMEPFELEIKNEKGEKVGSTTILKQVDEPTLTENQIALRELSYHSPWHKAQPNINEKTETNTIGDQAITIDNLFVSKEEIIRIINGTPQGDDAKKINSQDDEVSYHENINYQNRHSSKREPILIAAIYCLTQKLGRNISAAKLTQEVELVAPRFYPETGSFPLTTKTIEGHLSAAIAGRPTTTKKFPE</sequence>
<dbReference type="Proteomes" id="UP000566711">
    <property type="component" value="Unassembled WGS sequence"/>
</dbReference>
<comment type="caution">
    <text evidence="1">The sequence shown here is derived from an EMBL/GenBank/DDBJ whole genome shotgun (WGS) entry which is preliminary data.</text>
</comment>
<organism evidence="1 2">
    <name type="scientific">Rugamonas fusca</name>
    <dbReference type="NCBI Taxonomy" id="2758568"/>
    <lineage>
        <taxon>Bacteria</taxon>
        <taxon>Pseudomonadati</taxon>
        <taxon>Pseudomonadota</taxon>
        <taxon>Betaproteobacteria</taxon>
        <taxon>Burkholderiales</taxon>
        <taxon>Oxalobacteraceae</taxon>
        <taxon>Telluria group</taxon>
        <taxon>Rugamonas</taxon>
    </lineage>
</organism>
<evidence type="ECO:0000313" key="1">
    <source>
        <dbReference type="EMBL" id="MBA5605389.1"/>
    </source>
</evidence>
<dbReference type="EMBL" id="JACEZS010000005">
    <property type="protein sequence ID" value="MBA5605389.1"/>
    <property type="molecule type" value="Genomic_DNA"/>
</dbReference>
<evidence type="ECO:0000313" key="2">
    <source>
        <dbReference type="Proteomes" id="UP000566711"/>
    </source>
</evidence>